<evidence type="ECO:0000313" key="3">
    <source>
        <dbReference type="Proteomes" id="UP000299102"/>
    </source>
</evidence>
<dbReference type="EMBL" id="BGZK01000776">
    <property type="protein sequence ID" value="GBP59993.1"/>
    <property type="molecule type" value="Genomic_DNA"/>
</dbReference>
<protein>
    <submittedName>
        <fullName evidence="2">Uncharacterized protein</fullName>
    </submittedName>
</protein>
<dbReference type="Proteomes" id="UP000299102">
    <property type="component" value="Unassembled WGS sequence"/>
</dbReference>
<sequence>MRRTPPRDRLPADDPNTCTATAPRDSAQRVVNCASHRSHATRVARRPDKAGHGCSAYLSKCPANLTGLSPAIRFGDLATLHVTMRIFVTPLPKLSARPVGDIRTIAHAARARPARRTPRPADRSIASLGRSRAVSEHTALE</sequence>
<evidence type="ECO:0000313" key="2">
    <source>
        <dbReference type="EMBL" id="GBP59993.1"/>
    </source>
</evidence>
<feature type="region of interest" description="Disordered" evidence="1">
    <location>
        <begin position="107"/>
        <end position="141"/>
    </location>
</feature>
<keyword evidence="3" id="KW-1185">Reference proteome</keyword>
<reference evidence="2 3" key="1">
    <citation type="journal article" date="2019" name="Commun. Biol.">
        <title>The bagworm genome reveals a unique fibroin gene that provides high tensile strength.</title>
        <authorList>
            <person name="Kono N."/>
            <person name="Nakamura H."/>
            <person name="Ohtoshi R."/>
            <person name="Tomita M."/>
            <person name="Numata K."/>
            <person name="Arakawa K."/>
        </authorList>
    </citation>
    <scope>NUCLEOTIDE SEQUENCE [LARGE SCALE GENOMIC DNA]</scope>
</reference>
<dbReference type="AlphaFoldDB" id="A0A4C1XA07"/>
<gene>
    <name evidence="2" type="ORF">EVAR_41275_1</name>
</gene>
<accession>A0A4C1XA07</accession>
<feature type="compositionally biased region" description="Basic and acidic residues" evidence="1">
    <location>
        <begin position="1"/>
        <end position="12"/>
    </location>
</feature>
<name>A0A4C1XA07_EUMVA</name>
<comment type="caution">
    <text evidence="2">The sequence shown here is derived from an EMBL/GenBank/DDBJ whole genome shotgun (WGS) entry which is preliminary data.</text>
</comment>
<evidence type="ECO:0000256" key="1">
    <source>
        <dbReference type="SAM" id="MobiDB-lite"/>
    </source>
</evidence>
<feature type="compositionally biased region" description="Basic residues" evidence="1">
    <location>
        <begin position="109"/>
        <end position="118"/>
    </location>
</feature>
<feature type="region of interest" description="Disordered" evidence="1">
    <location>
        <begin position="1"/>
        <end position="24"/>
    </location>
</feature>
<proteinExistence type="predicted"/>
<organism evidence="2 3">
    <name type="scientific">Eumeta variegata</name>
    <name type="common">Bagworm moth</name>
    <name type="synonym">Eumeta japonica</name>
    <dbReference type="NCBI Taxonomy" id="151549"/>
    <lineage>
        <taxon>Eukaryota</taxon>
        <taxon>Metazoa</taxon>
        <taxon>Ecdysozoa</taxon>
        <taxon>Arthropoda</taxon>
        <taxon>Hexapoda</taxon>
        <taxon>Insecta</taxon>
        <taxon>Pterygota</taxon>
        <taxon>Neoptera</taxon>
        <taxon>Endopterygota</taxon>
        <taxon>Lepidoptera</taxon>
        <taxon>Glossata</taxon>
        <taxon>Ditrysia</taxon>
        <taxon>Tineoidea</taxon>
        <taxon>Psychidae</taxon>
        <taxon>Oiketicinae</taxon>
        <taxon>Eumeta</taxon>
    </lineage>
</organism>